<evidence type="ECO:0000313" key="4">
    <source>
        <dbReference type="Proteomes" id="UP001530400"/>
    </source>
</evidence>
<evidence type="ECO:0000313" key="3">
    <source>
        <dbReference type="EMBL" id="KAL3775826.1"/>
    </source>
</evidence>
<reference evidence="3 4" key="1">
    <citation type="submission" date="2024-10" db="EMBL/GenBank/DDBJ databases">
        <title>Updated reference genomes for cyclostephanoid diatoms.</title>
        <authorList>
            <person name="Roberts W.R."/>
            <person name="Alverson A.J."/>
        </authorList>
    </citation>
    <scope>NUCLEOTIDE SEQUENCE [LARGE SCALE GENOMIC DNA]</scope>
    <source>
        <strain evidence="3 4">AJA010-31</strain>
    </source>
</reference>
<name>A0ABD3NL25_9STRA</name>
<comment type="caution">
    <text evidence="3">The sequence shown here is derived from an EMBL/GenBank/DDBJ whole genome shotgun (WGS) entry which is preliminary data.</text>
</comment>
<proteinExistence type="predicted"/>
<feature type="transmembrane region" description="Helical" evidence="2">
    <location>
        <begin position="37"/>
        <end position="55"/>
    </location>
</feature>
<gene>
    <name evidence="3" type="ORF">ACHAWO_009764</name>
</gene>
<accession>A0ABD3NL25</accession>
<keyword evidence="2" id="KW-1133">Transmembrane helix</keyword>
<keyword evidence="2" id="KW-0472">Membrane</keyword>
<dbReference type="AlphaFoldDB" id="A0ABD3NL25"/>
<organism evidence="3 4">
    <name type="scientific">Cyclotella atomus</name>
    <dbReference type="NCBI Taxonomy" id="382360"/>
    <lineage>
        <taxon>Eukaryota</taxon>
        <taxon>Sar</taxon>
        <taxon>Stramenopiles</taxon>
        <taxon>Ochrophyta</taxon>
        <taxon>Bacillariophyta</taxon>
        <taxon>Coscinodiscophyceae</taxon>
        <taxon>Thalassiosirophycidae</taxon>
        <taxon>Stephanodiscales</taxon>
        <taxon>Stephanodiscaceae</taxon>
        <taxon>Cyclotella</taxon>
    </lineage>
</organism>
<keyword evidence="2" id="KW-0812">Transmembrane</keyword>
<protein>
    <submittedName>
        <fullName evidence="3">Uncharacterized protein</fullName>
    </submittedName>
</protein>
<dbReference type="Proteomes" id="UP001530400">
    <property type="component" value="Unassembled WGS sequence"/>
</dbReference>
<evidence type="ECO:0000256" key="1">
    <source>
        <dbReference type="SAM" id="MobiDB-lite"/>
    </source>
</evidence>
<feature type="region of interest" description="Disordered" evidence="1">
    <location>
        <begin position="1"/>
        <end position="28"/>
    </location>
</feature>
<evidence type="ECO:0000256" key="2">
    <source>
        <dbReference type="SAM" id="Phobius"/>
    </source>
</evidence>
<sequence length="413" mass="46239">MKPTAAMQATESDSLLPKPDGSSREEPLRIGTTRSRFILCGSILLSFAAAIGFIFHGHNHYNPKSQLNQLNSLTSASLDSLLLDLPDSLHDIPLLQRFFPSKQQKTTHEHGKLSIITGKDVNPQVYHCTSTLMIMRHCDKGVPIKKHGRTRIIDPQDRDGNVHCNAKGVERSNYIASLFVEQAAYEKLVSKTLGRSHDVNGIPPVPMVSSSLHKNTKVGYNPARKKPQFPTPQKLYAMNDVRVHRRGKAIHSNFREVETITPLADKFGLGVDVRFGLHEEGELARDYFDRLSESVLSSVDWLGRSKDATTEEPSANGLCNNGLTVVNWKHSAIPSLARALGCGRDEGCPTKYYKKDFDTMWMVTFQYSMKLNKHGMPEFLEMEGSPRRGRKSEHGSWKISAQLVNEGFDPVFK</sequence>
<dbReference type="EMBL" id="JALLPJ020001133">
    <property type="protein sequence ID" value="KAL3775826.1"/>
    <property type="molecule type" value="Genomic_DNA"/>
</dbReference>
<keyword evidence="4" id="KW-1185">Reference proteome</keyword>